<evidence type="ECO:0000313" key="12">
    <source>
        <dbReference type="Proteomes" id="UP001057753"/>
    </source>
</evidence>
<dbReference type="PRINTS" id="PR00070">
    <property type="entry name" value="DHFR"/>
</dbReference>
<feature type="domain" description="DHFR" evidence="10">
    <location>
        <begin position="1"/>
        <end position="159"/>
    </location>
</feature>
<comment type="catalytic activity">
    <reaction evidence="8">
        <text>(6S)-5,6,7,8-tetrahydrofolate + NADP(+) = 7,8-dihydrofolate + NADPH + H(+)</text>
        <dbReference type="Rhea" id="RHEA:15009"/>
        <dbReference type="ChEBI" id="CHEBI:15378"/>
        <dbReference type="ChEBI" id="CHEBI:57451"/>
        <dbReference type="ChEBI" id="CHEBI:57453"/>
        <dbReference type="ChEBI" id="CHEBI:57783"/>
        <dbReference type="ChEBI" id="CHEBI:58349"/>
        <dbReference type="EC" id="1.5.1.3"/>
    </reaction>
</comment>
<dbReference type="InterPro" id="IPR017925">
    <property type="entry name" value="DHFR_CS"/>
</dbReference>
<dbReference type="GO" id="GO:0070401">
    <property type="term" value="F:NADP+ binding"/>
    <property type="evidence" value="ECO:0007669"/>
    <property type="project" value="UniProtKB-ARBA"/>
</dbReference>
<dbReference type="PROSITE" id="PS51330">
    <property type="entry name" value="DHFR_2"/>
    <property type="match status" value="1"/>
</dbReference>
<dbReference type="Pfam" id="PF00186">
    <property type="entry name" value="DHFR_1"/>
    <property type="match status" value="1"/>
</dbReference>
<dbReference type="GO" id="GO:0004146">
    <property type="term" value="F:dihydrofolate reductase activity"/>
    <property type="evidence" value="ECO:0007669"/>
    <property type="project" value="UniProtKB-EC"/>
</dbReference>
<name>A0A9Q4AYL0_SALAG</name>
<comment type="similarity">
    <text evidence="2 8 9">Belongs to the dihydrofolate reductase family.</text>
</comment>
<evidence type="ECO:0000256" key="3">
    <source>
        <dbReference type="ARBA" id="ARBA00012856"/>
    </source>
</evidence>
<protein>
    <recommendedName>
        <fullName evidence="3 8">Dihydrofolate reductase</fullName>
        <ecNumber evidence="3 8">1.5.1.3</ecNumber>
    </recommendedName>
</protein>
<evidence type="ECO:0000256" key="2">
    <source>
        <dbReference type="ARBA" id="ARBA00009539"/>
    </source>
</evidence>
<evidence type="ECO:0000256" key="9">
    <source>
        <dbReference type="RuleBase" id="RU004474"/>
    </source>
</evidence>
<organism evidence="11 12">
    <name type="scientific">Salipaludibacillus agaradhaerens</name>
    <name type="common">Bacillus agaradhaerens</name>
    <dbReference type="NCBI Taxonomy" id="76935"/>
    <lineage>
        <taxon>Bacteria</taxon>
        <taxon>Bacillati</taxon>
        <taxon>Bacillota</taxon>
        <taxon>Bacilli</taxon>
        <taxon>Bacillales</taxon>
        <taxon>Bacillaceae</taxon>
    </lineage>
</organism>
<dbReference type="PIRSF" id="PIRSF000194">
    <property type="entry name" value="DHFR"/>
    <property type="match status" value="1"/>
</dbReference>
<keyword evidence="12" id="KW-1185">Reference proteome</keyword>
<dbReference type="CDD" id="cd00209">
    <property type="entry name" value="DHFR"/>
    <property type="match status" value="1"/>
</dbReference>
<dbReference type="GO" id="GO:0005829">
    <property type="term" value="C:cytosol"/>
    <property type="evidence" value="ECO:0007669"/>
    <property type="project" value="TreeGrafter"/>
</dbReference>
<evidence type="ECO:0000256" key="8">
    <source>
        <dbReference type="PIRNR" id="PIRNR000194"/>
    </source>
</evidence>
<dbReference type="InterPro" id="IPR001796">
    <property type="entry name" value="DHFR_dom"/>
</dbReference>
<dbReference type="EMBL" id="JABXYM010000001">
    <property type="protein sequence ID" value="MCR6095241.1"/>
    <property type="molecule type" value="Genomic_DNA"/>
</dbReference>
<dbReference type="PANTHER" id="PTHR48069:SF3">
    <property type="entry name" value="DIHYDROFOLATE REDUCTASE"/>
    <property type="match status" value="1"/>
</dbReference>
<accession>A0A9Q4AYL0</accession>
<comment type="caution">
    <text evidence="11">The sequence shown here is derived from an EMBL/GenBank/DDBJ whole genome shotgun (WGS) entry which is preliminary data.</text>
</comment>
<gene>
    <name evidence="11" type="ORF">HXA33_01585</name>
</gene>
<evidence type="ECO:0000256" key="6">
    <source>
        <dbReference type="ARBA" id="ARBA00023002"/>
    </source>
</evidence>
<dbReference type="Proteomes" id="UP001057753">
    <property type="component" value="Unassembled WGS sequence"/>
</dbReference>
<dbReference type="SUPFAM" id="SSF53597">
    <property type="entry name" value="Dihydrofolate reductase-like"/>
    <property type="match status" value="1"/>
</dbReference>
<keyword evidence="4 8" id="KW-0554">One-carbon metabolism</keyword>
<dbReference type="GO" id="GO:0046654">
    <property type="term" value="P:tetrahydrofolate biosynthetic process"/>
    <property type="evidence" value="ECO:0007669"/>
    <property type="project" value="InterPro"/>
</dbReference>
<dbReference type="GO" id="GO:0046452">
    <property type="term" value="P:dihydrofolate metabolic process"/>
    <property type="evidence" value="ECO:0007669"/>
    <property type="project" value="TreeGrafter"/>
</dbReference>
<dbReference type="RefSeq" id="WP_257819928.1">
    <property type="nucleotide sequence ID" value="NZ_JABXYM010000001.1"/>
</dbReference>
<comment type="pathway">
    <text evidence="1 8">Cofactor biosynthesis; tetrahydrofolate biosynthesis; 5,6,7,8-tetrahydrofolate from 7,8-dihydrofolate: step 1/1.</text>
</comment>
<proteinExistence type="inferred from homology"/>
<dbReference type="GO" id="GO:0006730">
    <property type="term" value="P:one-carbon metabolic process"/>
    <property type="evidence" value="ECO:0007669"/>
    <property type="project" value="UniProtKB-KW"/>
</dbReference>
<evidence type="ECO:0000256" key="4">
    <source>
        <dbReference type="ARBA" id="ARBA00022563"/>
    </source>
</evidence>
<sequence length="161" mass="18562">MIAMIAAFSDGRVLGKNGKMPWHLPAELQYFKRVTSGHPVLMGRKTFESIGRPLPNRRNIVLTRNESFTAEGVEVFHHIEDVKPLMKEQEEFFVIGGATLYETLLDKADRLYITKIHASFEGDTFFPKIDEAEWKEVSRQEGTVDEKNPLAHTFHVYERLK</sequence>
<evidence type="ECO:0000259" key="10">
    <source>
        <dbReference type="PROSITE" id="PS51330"/>
    </source>
</evidence>
<comment type="function">
    <text evidence="7 8">Key enzyme in folate metabolism. Catalyzes an essential reaction for de novo glycine and purine synthesis, and for DNA precursor synthesis.</text>
</comment>
<keyword evidence="5 8" id="KW-0521">NADP</keyword>
<reference evidence="11" key="1">
    <citation type="submission" date="2020-06" db="EMBL/GenBank/DDBJ databases">
        <title>Insight into the genomes of haloalkaliphilic bacilli from Kenyan soda lakes.</title>
        <authorList>
            <person name="Mwirichia R."/>
            <person name="Villamizar G.C."/>
            <person name="Poehlein A."/>
            <person name="Mugweru J."/>
            <person name="Kipnyargis A."/>
            <person name="Kiplimo D."/>
            <person name="Orwa P."/>
            <person name="Daniel R."/>
        </authorList>
    </citation>
    <scope>NUCLEOTIDE SEQUENCE</scope>
    <source>
        <strain evidence="11">B1096_S55</strain>
    </source>
</reference>
<evidence type="ECO:0000313" key="11">
    <source>
        <dbReference type="EMBL" id="MCR6095241.1"/>
    </source>
</evidence>
<dbReference type="InterPro" id="IPR024072">
    <property type="entry name" value="DHFR-like_dom_sf"/>
</dbReference>
<dbReference type="PROSITE" id="PS00075">
    <property type="entry name" value="DHFR_1"/>
    <property type="match status" value="1"/>
</dbReference>
<dbReference type="EC" id="1.5.1.3" evidence="3 8"/>
<dbReference type="AlphaFoldDB" id="A0A9Q4AYL0"/>
<keyword evidence="6 8" id="KW-0560">Oxidoreductase</keyword>
<evidence type="ECO:0000256" key="5">
    <source>
        <dbReference type="ARBA" id="ARBA00022857"/>
    </source>
</evidence>
<evidence type="ECO:0000256" key="7">
    <source>
        <dbReference type="ARBA" id="ARBA00025067"/>
    </source>
</evidence>
<evidence type="ECO:0000256" key="1">
    <source>
        <dbReference type="ARBA" id="ARBA00004903"/>
    </source>
</evidence>
<dbReference type="PANTHER" id="PTHR48069">
    <property type="entry name" value="DIHYDROFOLATE REDUCTASE"/>
    <property type="match status" value="1"/>
</dbReference>
<dbReference type="FunFam" id="3.40.430.10:FF:000001">
    <property type="entry name" value="Dihydrofolate reductase"/>
    <property type="match status" value="1"/>
</dbReference>
<dbReference type="GO" id="GO:0046655">
    <property type="term" value="P:folic acid metabolic process"/>
    <property type="evidence" value="ECO:0007669"/>
    <property type="project" value="TreeGrafter"/>
</dbReference>
<dbReference type="Gene3D" id="3.40.430.10">
    <property type="entry name" value="Dihydrofolate Reductase, subunit A"/>
    <property type="match status" value="1"/>
</dbReference>
<dbReference type="InterPro" id="IPR012259">
    <property type="entry name" value="DHFR"/>
</dbReference>